<reference evidence="3" key="1">
    <citation type="journal article" date="2019" name="Plant Biotechnol. J.">
        <title>Genome sequencing of the Australian wild diploid species Gossypium australe highlights disease resistance and delayed gland morphogenesis.</title>
        <authorList>
            <person name="Cai Y."/>
            <person name="Cai X."/>
            <person name="Wang Q."/>
            <person name="Wang P."/>
            <person name="Zhang Y."/>
            <person name="Cai C."/>
            <person name="Xu Y."/>
            <person name="Wang K."/>
            <person name="Zhou Z."/>
            <person name="Wang C."/>
            <person name="Geng S."/>
            <person name="Li B."/>
            <person name="Dong Q."/>
            <person name="Hou Y."/>
            <person name="Wang H."/>
            <person name="Ai P."/>
            <person name="Liu Z."/>
            <person name="Yi F."/>
            <person name="Sun M."/>
            <person name="An G."/>
            <person name="Cheng J."/>
            <person name="Zhang Y."/>
            <person name="Shi Q."/>
            <person name="Xie Y."/>
            <person name="Shi X."/>
            <person name="Chang Y."/>
            <person name="Huang F."/>
            <person name="Chen Y."/>
            <person name="Hong S."/>
            <person name="Mi L."/>
            <person name="Sun Q."/>
            <person name="Zhang L."/>
            <person name="Zhou B."/>
            <person name="Peng R."/>
            <person name="Zhang X."/>
            <person name="Liu F."/>
        </authorList>
    </citation>
    <scope>NUCLEOTIDE SEQUENCE [LARGE SCALE GENOMIC DNA]</scope>
    <source>
        <strain evidence="3">cv. PA1801</strain>
    </source>
</reference>
<dbReference type="InterPro" id="IPR036397">
    <property type="entry name" value="RNaseH_sf"/>
</dbReference>
<dbReference type="AlphaFoldDB" id="A0A5B6VY21"/>
<dbReference type="Gene3D" id="3.30.420.10">
    <property type="entry name" value="Ribonuclease H-like superfamily/Ribonuclease H"/>
    <property type="match status" value="1"/>
</dbReference>
<dbReference type="GO" id="GO:0003964">
    <property type="term" value="F:RNA-directed DNA polymerase activity"/>
    <property type="evidence" value="ECO:0007669"/>
    <property type="project" value="UniProtKB-KW"/>
</dbReference>
<evidence type="ECO:0000313" key="2">
    <source>
        <dbReference type="EMBL" id="KAA3474529.1"/>
    </source>
</evidence>
<gene>
    <name evidence="2" type="ORF">EPI10_024806</name>
</gene>
<accession>A0A5B6VY21</accession>
<comment type="caution">
    <text evidence="2">The sequence shown here is derived from an EMBL/GenBank/DDBJ whole genome shotgun (WGS) entry which is preliminary data.</text>
</comment>
<dbReference type="InterPro" id="IPR050951">
    <property type="entry name" value="Retrovirus_Pol_polyprotein"/>
</dbReference>
<proteinExistence type="predicted"/>
<protein>
    <submittedName>
        <fullName evidence="2">RNA-directed DNA polymerase</fullName>
    </submittedName>
</protein>
<keyword evidence="2" id="KW-0548">Nucleotidyltransferase</keyword>
<dbReference type="OrthoDB" id="989289at2759"/>
<dbReference type="InterPro" id="IPR012337">
    <property type="entry name" value="RNaseH-like_sf"/>
</dbReference>
<name>A0A5B6VY21_9ROSI</name>
<dbReference type="PROSITE" id="PS50994">
    <property type="entry name" value="INTEGRASE"/>
    <property type="match status" value="1"/>
</dbReference>
<dbReference type="EMBL" id="SMMG02000005">
    <property type="protein sequence ID" value="KAA3474529.1"/>
    <property type="molecule type" value="Genomic_DNA"/>
</dbReference>
<dbReference type="PANTHER" id="PTHR37984">
    <property type="entry name" value="PROTEIN CBG26694"/>
    <property type="match status" value="1"/>
</dbReference>
<dbReference type="GO" id="GO:0015074">
    <property type="term" value="P:DNA integration"/>
    <property type="evidence" value="ECO:0007669"/>
    <property type="project" value="InterPro"/>
</dbReference>
<evidence type="ECO:0000313" key="3">
    <source>
        <dbReference type="Proteomes" id="UP000325315"/>
    </source>
</evidence>
<sequence>MSRQIMRFKYYWSTMEEDFISYTKRCYKCQIYRDKIYVPHSPLHIMTSPWLSPCGAWISLVIDYFTKWVETTSYANVTKSTVSKFLKKEIICRYGMPERIISDNVLNLNNNTISKVCCQFKIKHHNSSPYRQKMNGAVEAANNNFKKIVGKMTETYKDWHEKLPFPSMLIERLSRPPPGQCFSLWFME</sequence>
<dbReference type="SUPFAM" id="SSF53098">
    <property type="entry name" value="Ribonuclease H-like"/>
    <property type="match status" value="1"/>
</dbReference>
<dbReference type="Proteomes" id="UP000325315">
    <property type="component" value="Unassembled WGS sequence"/>
</dbReference>
<keyword evidence="2" id="KW-0808">Transferase</keyword>
<keyword evidence="3" id="KW-1185">Reference proteome</keyword>
<organism evidence="2 3">
    <name type="scientific">Gossypium australe</name>
    <dbReference type="NCBI Taxonomy" id="47621"/>
    <lineage>
        <taxon>Eukaryota</taxon>
        <taxon>Viridiplantae</taxon>
        <taxon>Streptophyta</taxon>
        <taxon>Embryophyta</taxon>
        <taxon>Tracheophyta</taxon>
        <taxon>Spermatophyta</taxon>
        <taxon>Magnoliopsida</taxon>
        <taxon>eudicotyledons</taxon>
        <taxon>Gunneridae</taxon>
        <taxon>Pentapetalae</taxon>
        <taxon>rosids</taxon>
        <taxon>malvids</taxon>
        <taxon>Malvales</taxon>
        <taxon>Malvaceae</taxon>
        <taxon>Malvoideae</taxon>
        <taxon>Gossypium</taxon>
    </lineage>
</organism>
<evidence type="ECO:0000259" key="1">
    <source>
        <dbReference type="PROSITE" id="PS50994"/>
    </source>
</evidence>
<feature type="domain" description="Integrase catalytic" evidence="1">
    <location>
        <begin position="38"/>
        <end position="149"/>
    </location>
</feature>
<dbReference type="PANTHER" id="PTHR37984:SF5">
    <property type="entry name" value="PROTEIN NYNRIN-LIKE"/>
    <property type="match status" value="1"/>
</dbReference>
<dbReference type="GO" id="GO:0003676">
    <property type="term" value="F:nucleic acid binding"/>
    <property type="evidence" value="ECO:0007669"/>
    <property type="project" value="InterPro"/>
</dbReference>
<dbReference type="InterPro" id="IPR001584">
    <property type="entry name" value="Integrase_cat-core"/>
</dbReference>
<keyword evidence="2" id="KW-0695">RNA-directed DNA polymerase</keyword>